<proteinExistence type="inferred from homology"/>
<protein>
    <submittedName>
        <fullName evidence="5">Glycosyltransferase family 2 protein</fullName>
    </submittedName>
</protein>
<dbReference type="Pfam" id="PF00535">
    <property type="entry name" value="Glycos_transf_2"/>
    <property type="match status" value="1"/>
</dbReference>
<dbReference type="PANTHER" id="PTHR43179">
    <property type="entry name" value="RHAMNOSYLTRANSFERASE WBBL"/>
    <property type="match status" value="1"/>
</dbReference>
<dbReference type="RefSeq" id="WP_200786474.1">
    <property type="nucleotide sequence ID" value="NZ_JAEDAO010000001.1"/>
</dbReference>
<comment type="caution">
    <text evidence="5">The sequence shown here is derived from an EMBL/GenBank/DDBJ whole genome shotgun (WGS) entry which is preliminary data.</text>
</comment>
<feature type="domain" description="Glycosyltransferase 2-like" evidence="4">
    <location>
        <begin position="15"/>
        <end position="136"/>
    </location>
</feature>
<dbReference type="CDD" id="cd00761">
    <property type="entry name" value="Glyco_tranf_GTA_type"/>
    <property type="match status" value="1"/>
</dbReference>
<evidence type="ECO:0000256" key="3">
    <source>
        <dbReference type="ARBA" id="ARBA00022679"/>
    </source>
</evidence>
<dbReference type="AlphaFoldDB" id="A0A934UQM1"/>
<dbReference type="InterPro" id="IPR001173">
    <property type="entry name" value="Glyco_trans_2-like"/>
</dbReference>
<comment type="similarity">
    <text evidence="1">Belongs to the glycosyltransferase 2 family.</text>
</comment>
<keyword evidence="6" id="KW-1185">Reference proteome</keyword>
<evidence type="ECO:0000256" key="2">
    <source>
        <dbReference type="ARBA" id="ARBA00022676"/>
    </source>
</evidence>
<reference evidence="5" key="1">
    <citation type="submission" date="2020-12" db="EMBL/GenBank/DDBJ databases">
        <title>Ramlibacter sp. nov., isolated from a freshwater alga, Cryptomonas.</title>
        <authorList>
            <person name="Kim H.M."/>
            <person name="Jeon C.O."/>
        </authorList>
    </citation>
    <scope>NUCLEOTIDE SEQUENCE</scope>
    <source>
        <strain evidence="5">CrO1</strain>
    </source>
</reference>
<keyword evidence="2" id="KW-0328">Glycosyltransferase</keyword>
<evidence type="ECO:0000256" key="1">
    <source>
        <dbReference type="ARBA" id="ARBA00006739"/>
    </source>
</evidence>
<sequence length="287" mass="32122">MSEKPMRGAAPLVSLVLGTKGRTEELGRFLRSLACQTCRDVELVIVDQNEDDRVGQVLRSVPMDIPVVVIKSPPGLSRARNRGLRQARGSIVGFPDDDCWYPADLLARVLDAFDHCDADLVCGRSCDGDGRQERAWPETPRKVGYLNVWRCAISFTIFARRRVFDAVPTFDEELGVGAGTIYGSGEETDFLIRALRAGFAIDYTPDVVVFHPVKTATYDAETVKRTRAYAPGFGRVLKKNSYPAWFLWFALAKSLVKVLLGTVRRDPWYRRCGAEQVRGYLAGWRAK</sequence>
<dbReference type="GO" id="GO:0016757">
    <property type="term" value="F:glycosyltransferase activity"/>
    <property type="evidence" value="ECO:0007669"/>
    <property type="project" value="UniProtKB-KW"/>
</dbReference>
<keyword evidence="3" id="KW-0808">Transferase</keyword>
<accession>A0A934UQM1</accession>
<dbReference type="EMBL" id="JAEDAO010000001">
    <property type="protein sequence ID" value="MBK0391672.1"/>
    <property type="molecule type" value="Genomic_DNA"/>
</dbReference>
<organism evidence="5 6">
    <name type="scientific">Ramlibacter algicola</name>
    <dbReference type="NCBI Taxonomy" id="2795217"/>
    <lineage>
        <taxon>Bacteria</taxon>
        <taxon>Pseudomonadati</taxon>
        <taxon>Pseudomonadota</taxon>
        <taxon>Betaproteobacteria</taxon>
        <taxon>Burkholderiales</taxon>
        <taxon>Comamonadaceae</taxon>
        <taxon>Ramlibacter</taxon>
    </lineage>
</organism>
<dbReference type="PANTHER" id="PTHR43179:SF12">
    <property type="entry name" value="GALACTOFURANOSYLTRANSFERASE GLFT2"/>
    <property type="match status" value="1"/>
</dbReference>
<evidence type="ECO:0000259" key="4">
    <source>
        <dbReference type="Pfam" id="PF00535"/>
    </source>
</evidence>
<gene>
    <name evidence="5" type="ORF">I8E28_03635</name>
</gene>
<dbReference type="SUPFAM" id="SSF53448">
    <property type="entry name" value="Nucleotide-diphospho-sugar transferases"/>
    <property type="match status" value="1"/>
</dbReference>
<name>A0A934UQM1_9BURK</name>
<dbReference type="Proteomes" id="UP000617041">
    <property type="component" value="Unassembled WGS sequence"/>
</dbReference>
<evidence type="ECO:0000313" key="6">
    <source>
        <dbReference type="Proteomes" id="UP000617041"/>
    </source>
</evidence>
<evidence type="ECO:0000313" key="5">
    <source>
        <dbReference type="EMBL" id="MBK0391672.1"/>
    </source>
</evidence>
<dbReference type="InterPro" id="IPR029044">
    <property type="entry name" value="Nucleotide-diphossugar_trans"/>
</dbReference>
<dbReference type="Gene3D" id="3.90.550.10">
    <property type="entry name" value="Spore Coat Polysaccharide Biosynthesis Protein SpsA, Chain A"/>
    <property type="match status" value="1"/>
</dbReference>